<dbReference type="InterPro" id="IPR027417">
    <property type="entry name" value="P-loop_NTPase"/>
</dbReference>
<dbReference type="Gene3D" id="3.40.50.300">
    <property type="entry name" value="P-loop containing nucleotide triphosphate hydrolases"/>
    <property type="match status" value="1"/>
</dbReference>
<reference evidence="3 4" key="1">
    <citation type="submission" date="2025-04" db="UniProtKB">
        <authorList>
            <consortium name="RefSeq"/>
        </authorList>
    </citation>
    <scope>IDENTIFICATION</scope>
    <source>
        <tissue evidence="3 4">Whole organism</tissue>
    </source>
</reference>
<evidence type="ECO:0000259" key="1">
    <source>
        <dbReference type="PROSITE" id="PS50837"/>
    </source>
</evidence>
<dbReference type="PANTHER" id="PTHR46312">
    <property type="entry name" value="NACHT DOMAIN-CONTAINING PROTEIN"/>
    <property type="match status" value="1"/>
</dbReference>
<name>A0A8B7PEG3_HYAAZ</name>
<evidence type="ECO:0000313" key="4">
    <source>
        <dbReference type="RefSeq" id="XP_047736903.1"/>
    </source>
</evidence>
<dbReference type="InterPro" id="IPR007111">
    <property type="entry name" value="NACHT_NTPase"/>
</dbReference>
<dbReference type="Proteomes" id="UP000694843">
    <property type="component" value="Unplaced"/>
</dbReference>
<protein>
    <submittedName>
        <fullName evidence="3">Uncharacterized protein LOC108679555 isoform X1</fullName>
    </submittedName>
    <submittedName>
        <fullName evidence="4">Uncharacterized protein LOC108679555 isoform X2</fullName>
    </submittedName>
</protein>
<evidence type="ECO:0000313" key="3">
    <source>
        <dbReference type="RefSeq" id="XP_018023691.1"/>
    </source>
</evidence>
<evidence type="ECO:0000313" key="2">
    <source>
        <dbReference type="Proteomes" id="UP000694843"/>
    </source>
</evidence>
<accession>A0A8B7PEG3</accession>
<dbReference type="RefSeq" id="XP_018023691.1">
    <property type="nucleotide sequence ID" value="XM_018168202.2"/>
</dbReference>
<proteinExistence type="predicted"/>
<gene>
    <name evidence="3 4" type="primary">LOC108679555</name>
</gene>
<dbReference type="Pfam" id="PF05729">
    <property type="entry name" value="NACHT"/>
    <property type="match status" value="1"/>
</dbReference>
<dbReference type="GeneID" id="108679555"/>
<dbReference type="KEGG" id="hazt:108679555"/>
<dbReference type="OrthoDB" id="120976at2759"/>
<dbReference type="SUPFAM" id="SSF52540">
    <property type="entry name" value="P-loop containing nucleoside triphosphate hydrolases"/>
    <property type="match status" value="1"/>
</dbReference>
<dbReference type="PANTHER" id="PTHR46312:SF2">
    <property type="entry name" value="NUCLEOTIDE-BINDING OLIGOMERIZATION DOMAIN-CONTAINING PROTEIN 2-LIKE"/>
    <property type="match status" value="1"/>
</dbReference>
<keyword evidence="2" id="KW-1185">Reference proteome</keyword>
<feature type="domain" description="NACHT" evidence="1">
    <location>
        <begin position="258"/>
        <end position="380"/>
    </location>
</feature>
<dbReference type="PROSITE" id="PS50837">
    <property type="entry name" value="NACHT"/>
    <property type="match status" value="1"/>
</dbReference>
<sequence>MASAATTTSAPHCDFQEMETLYQNYYGIMELCPKYVGKILCIECGDKNPTETYKEYLERLWGQSFTQTEWKKMSGNKSMASSFETDTTSDDMDMTTLFKLFQMIFEMKKNDGRDPAEVIEKLKAVKDVRNDMMHNEQSMKDPSRIIEIEERMKKLIQKSGEFYNLPDSETRLMEYNLQVEIKSGPTSAGKKLAYHIHRLLIEGKKCAVRRFQDFTEEDLPFDVGRVDRSDVFYSPEITLKDEENNRFEYQAMFNSSDKIVIVLGEAGAGKTTLLKNIILQFIEMSKSGRHFLDDFELLVHIECRNRTVKNLQQVFVGLFGRVCFEIGEDCVLQALSRLRVLFLVDAFDEHNAKSITVLRELFQGTWDPSSRILITSRPSAVGKLRQFLAKNNCHFSEYVIAPLSQLEEQMNFIEKYEQRLNTDPAVAGMMPKWFSRLDPHIRSLFVTPMALLHYCAIHLRFPDNVRNWRSASDVSGDTLKLYRTILEEKLSDINVFDVDLLIDNLFVIIGKFALEFLVSDRITFTEDEFLLLKRPCHSEITSHCSDKDIKSDVLLSAMFSMRKSLSGNAGATYSFAHKSIQERSAAHYVKERMLNTGEPLLSILGVALETNASISAHRERQQLAEESVDCDDKESESVEQNNLEHFLEVFLYVLKELSSCCPPQFQRYWPQLRDAIAAAGVTRGADWQAVLLRSPDVTELGKHAAKITIEETDVWDVHTASDVAAVALMLPHQQPRLITVKLPAAVLRAAGTSWSDLVRLHRGQLKLFTAAGAPSPEPCDDLLECLKDSRCQLAWLDSCISSASDVDAVASVATATTELWISLPTPLNLHALQGNYKRLVVNIWPLDAAWSAFLQSAQSPCQVNPGAEVAPSDAIADGVRLPPLPPPGLMLWGAEPGSFETIARVIRTIAPVSKRLGGTWLPNCDLGEDELRKLLAQLHYDGIRNAETSHTRYTKHPGGLVRLHVTDVPSDFDGATSSVCKILARLQSSGAGDFEVLWPEWRRAMEEARASARDWREALLCRPCEERLAATAAQATRKEDGQFMITSGRDLDAVALMLPHAEDTTVKVEASPVVLRTPTWQQIVSQHNGRLQLHLPLLGSEFQSCDDLLQPLAGSRSKIVRFESGISTAAGVAALSAAAVFAQLLIRLEAPLSLGPLLGKYSFLAVYTAVINPAVAAVPLPASPPTWLYVLGAAAGSWEAVAQTVTTFAPSSKRYGTIILQESELSAEDEGGCWRCCTKEASEPTTQAPRSASSQVMAYDSSTFVTILRMLAVREKRSAGSYEVSALLEPMTWPKTNWPPPSRAYGLLVPQLPYYINSCANHNVT</sequence>
<organism evidence="2 3">
    <name type="scientific">Hyalella azteca</name>
    <name type="common">Amphipod</name>
    <dbReference type="NCBI Taxonomy" id="294128"/>
    <lineage>
        <taxon>Eukaryota</taxon>
        <taxon>Metazoa</taxon>
        <taxon>Ecdysozoa</taxon>
        <taxon>Arthropoda</taxon>
        <taxon>Crustacea</taxon>
        <taxon>Multicrustacea</taxon>
        <taxon>Malacostraca</taxon>
        <taxon>Eumalacostraca</taxon>
        <taxon>Peracarida</taxon>
        <taxon>Amphipoda</taxon>
        <taxon>Senticaudata</taxon>
        <taxon>Talitrida</taxon>
        <taxon>Talitroidea</taxon>
        <taxon>Hyalellidae</taxon>
        <taxon>Hyalella</taxon>
    </lineage>
</organism>
<dbReference type="RefSeq" id="XP_047736903.1">
    <property type="nucleotide sequence ID" value="XM_047880947.1"/>
</dbReference>